<feature type="compositionally biased region" description="Basic residues" evidence="1">
    <location>
        <begin position="107"/>
        <end position="121"/>
    </location>
</feature>
<protein>
    <recommendedName>
        <fullName evidence="3">Myb/SANT-like domain-containing protein</fullName>
    </recommendedName>
</protein>
<name>C0HHX1_MAIZE</name>
<dbReference type="ExpressionAtlas" id="C0HHX1">
    <property type="expression patterns" value="baseline and differential"/>
</dbReference>
<dbReference type="AlphaFoldDB" id="C0HHX1"/>
<sequence>MKTRWDALKSDFTTWKTLLLSVSGLGRDPRIGSITASDEWWEEKIEAMPACKKFRLAALENEDLEIMFNGVSCTNAYAMAPGAKEGLPANDSDDVEEVSPSVEDKQARKRGVDHKSPIKKSKKNFRDMQFKRFVDSFVEKASSSKSSATSSPNDHVRQEITEMMESVISAGIVEGSDDISMPLNFSSRRSIEMCFSH</sequence>
<dbReference type="PANTHER" id="PTHR47851">
    <property type="entry name" value="OS06G0588700 PROTEIN-RELATED"/>
    <property type="match status" value="1"/>
</dbReference>
<evidence type="ECO:0000313" key="2">
    <source>
        <dbReference type="EMBL" id="ACN26624.1"/>
    </source>
</evidence>
<evidence type="ECO:0000256" key="1">
    <source>
        <dbReference type="SAM" id="MobiDB-lite"/>
    </source>
</evidence>
<organism evidence="2">
    <name type="scientific">Zea mays</name>
    <name type="common">Maize</name>
    <dbReference type="NCBI Taxonomy" id="4577"/>
    <lineage>
        <taxon>Eukaryota</taxon>
        <taxon>Viridiplantae</taxon>
        <taxon>Streptophyta</taxon>
        <taxon>Embryophyta</taxon>
        <taxon>Tracheophyta</taxon>
        <taxon>Spermatophyta</taxon>
        <taxon>Magnoliopsida</taxon>
        <taxon>Liliopsida</taxon>
        <taxon>Poales</taxon>
        <taxon>Poaceae</taxon>
        <taxon>PACMAD clade</taxon>
        <taxon>Panicoideae</taxon>
        <taxon>Andropogonodae</taxon>
        <taxon>Andropogoneae</taxon>
        <taxon>Tripsacinae</taxon>
        <taxon>Zea</taxon>
    </lineage>
</organism>
<dbReference type="EMBL" id="BT061927">
    <property type="protein sequence ID" value="ACN26624.1"/>
    <property type="molecule type" value="mRNA"/>
</dbReference>
<feature type="region of interest" description="Disordered" evidence="1">
    <location>
        <begin position="85"/>
        <end position="121"/>
    </location>
</feature>
<evidence type="ECO:0008006" key="3">
    <source>
        <dbReference type="Google" id="ProtNLM"/>
    </source>
</evidence>
<reference evidence="2" key="1">
    <citation type="journal article" date="2009" name="PLoS Genet.">
        <title>Sequencing, mapping, and analysis of 27,455 maize full-length cDNAs.</title>
        <authorList>
            <person name="Soderlund C."/>
            <person name="Descour A."/>
            <person name="Kudrna D."/>
            <person name="Bomhoff M."/>
            <person name="Boyd L."/>
            <person name="Currie J."/>
            <person name="Angelova A."/>
            <person name="Collura K."/>
            <person name="Wissotski M."/>
            <person name="Ashley E."/>
            <person name="Morrow D."/>
            <person name="Fernandes J."/>
            <person name="Walbot V."/>
            <person name="Yu Y."/>
        </authorList>
    </citation>
    <scope>NUCLEOTIDE SEQUENCE</scope>
    <source>
        <strain evidence="2">B73</strain>
    </source>
</reference>
<proteinExistence type="evidence at transcript level"/>
<dbReference type="OrthoDB" id="690285at2759"/>
<dbReference type="HOGENOM" id="CLU_1385995_0_0_1"/>
<accession>C0HHX1</accession>
<dbReference type="PANTHER" id="PTHR47851:SF8">
    <property type="entry name" value="NO APICAL MERISTEM-ASSOCIATED C-TERMINAL DOMAIN-CONTAINING PROTEIN"/>
    <property type="match status" value="1"/>
</dbReference>